<gene>
    <name evidence="5" type="ORF">ACFFUT_10265</name>
</gene>
<dbReference type="RefSeq" id="WP_213889911.1">
    <property type="nucleotide sequence ID" value="NZ_JAGFNU010000008.1"/>
</dbReference>
<evidence type="ECO:0000256" key="2">
    <source>
        <dbReference type="ARBA" id="ARBA00023054"/>
    </source>
</evidence>
<feature type="coiled-coil region" evidence="3">
    <location>
        <begin position="103"/>
        <end position="137"/>
    </location>
</feature>
<dbReference type="Gene3D" id="2.40.50.100">
    <property type="match status" value="1"/>
</dbReference>
<evidence type="ECO:0000256" key="1">
    <source>
        <dbReference type="ARBA" id="ARBA00004196"/>
    </source>
</evidence>
<dbReference type="PANTHER" id="PTHR32347:SF29">
    <property type="entry name" value="UPF0194 MEMBRANE PROTEIN YBHG"/>
    <property type="match status" value="1"/>
</dbReference>
<name>A0ABV5JFC7_9RHOB</name>
<dbReference type="Gene3D" id="2.40.420.20">
    <property type="match status" value="1"/>
</dbReference>
<evidence type="ECO:0000313" key="6">
    <source>
        <dbReference type="Proteomes" id="UP001589683"/>
    </source>
</evidence>
<reference evidence="5 6" key="1">
    <citation type="submission" date="2024-09" db="EMBL/GenBank/DDBJ databases">
        <authorList>
            <person name="Sun Q."/>
            <person name="Mori K."/>
        </authorList>
    </citation>
    <scope>NUCLEOTIDE SEQUENCE [LARGE SCALE GENOMIC DNA]</scope>
    <source>
        <strain evidence="5 6">CECT 8726</strain>
    </source>
</reference>
<organism evidence="5 6">
    <name type="scientific">Pseudohalocynthiibacter aestuariivivens</name>
    <dbReference type="NCBI Taxonomy" id="1591409"/>
    <lineage>
        <taxon>Bacteria</taxon>
        <taxon>Pseudomonadati</taxon>
        <taxon>Pseudomonadota</taxon>
        <taxon>Alphaproteobacteria</taxon>
        <taxon>Rhodobacterales</taxon>
        <taxon>Paracoccaceae</taxon>
        <taxon>Pseudohalocynthiibacter</taxon>
    </lineage>
</organism>
<dbReference type="InterPro" id="IPR050465">
    <property type="entry name" value="UPF0194_transport"/>
</dbReference>
<dbReference type="EMBL" id="JBHMEA010000038">
    <property type="protein sequence ID" value="MFB9232166.1"/>
    <property type="molecule type" value="Genomic_DNA"/>
</dbReference>
<evidence type="ECO:0000259" key="4">
    <source>
        <dbReference type="Pfam" id="PF25989"/>
    </source>
</evidence>
<keyword evidence="6" id="KW-1185">Reference proteome</keyword>
<dbReference type="Gene3D" id="2.40.30.170">
    <property type="match status" value="1"/>
</dbReference>
<accession>A0ABV5JFC7</accession>
<feature type="domain" description="YknX-like C-terminal permuted SH3-like" evidence="4">
    <location>
        <begin position="332"/>
        <end position="398"/>
    </location>
</feature>
<dbReference type="InterPro" id="IPR058637">
    <property type="entry name" value="YknX-like_C"/>
</dbReference>
<comment type="subcellular location">
    <subcellularLocation>
        <location evidence="1">Cell envelope</location>
    </subcellularLocation>
</comment>
<protein>
    <submittedName>
        <fullName evidence="5">Efflux RND transporter periplasmic adaptor subunit</fullName>
    </submittedName>
</protein>
<evidence type="ECO:0000256" key="3">
    <source>
        <dbReference type="SAM" id="Coils"/>
    </source>
</evidence>
<dbReference type="Pfam" id="PF25989">
    <property type="entry name" value="YknX_C"/>
    <property type="match status" value="1"/>
</dbReference>
<sequence length="404" mass="43318">MKLNLRNVVLSTLLAAVISALLYVTFRTDPIPVDLQPVTRENLQITINADGKTKIRDVYEVATPIAGTAIRSPVEVGDTVIGNETVVAVVEPVTPSLLDGRSRIQAEAAVREAEAALHVAESEISQAEEELAYAQSQFNRIQTLVLRGVTSETQLEDAAQHVAIRQAARAAAFARLDMATGSLDRARAVLLEPSGGRFGDLPTCCVELRAPIDGTVLSVDVVSERPVSVGTRLVSIGDRNNLEIVADLLSSDAVRIGPGTMAIVERWGGPNPLSARLVSVDPAARTIVSSLGIEEQRVDATFELLSPLGERKGLGDGFSVFLRVIEWQAEDVLQVPLSALFRSEGKWAVFVADDSVAHKTEVTIGRRNGTNAQIINGLEEGQQVITHPSDEIADGVEIVSRSQM</sequence>
<dbReference type="PANTHER" id="PTHR32347">
    <property type="entry name" value="EFFLUX SYSTEM COMPONENT YKNX-RELATED"/>
    <property type="match status" value="1"/>
</dbReference>
<dbReference type="Proteomes" id="UP001589683">
    <property type="component" value="Unassembled WGS sequence"/>
</dbReference>
<dbReference type="Gene3D" id="1.10.287.470">
    <property type="entry name" value="Helix hairpin bin"/>
    <property type="match status" value="1"/>
</dbReference>
<evidence type="ECO:0000313" key="5">
    <source>
        <dbReference type="EMBL" id="MFB9232166.1"/>
    </source>
</evidence>
<comment type="caution">
    <text evidence="5">The sequence shown here is derived from an EMBL/GenBank/DDBJ whole genome shotgun (WGS) entry which is preliminary data.</text>
</comment>
<proteinExistence type="predicted"/>
<keyword evidence="2 3" id="KW-0175">Coiled coil</keyword>